<feature type="region of interest" description="Disordered" evidence="1">
    <location>
        <begin position="25"/>
        <end position="96"/>
    </location>
</feature>
<protein>
    <submittedName>
        <fullName evidence="2">Uncharacterized protein</fullName>
    </submittedName>
</protein>
<dbReference type="EMBL" id="JBJKBG010000007">
    <property type="protein sequence ID" value="KAL3730625.1"/>
    <property type="molecule type" value="Genomic_DNA"/>
</dbReference>
<evidence type="ECO:0000313" key="2">
    <source>
        <dbReference type="EMBL" id="KAL3730625.1"/>
    </source>
</evidence>
<accession>A0ABD3JSM0</accession>
<feature type="compositionally biased region" description="Basic and acidic residues" evidence="1">
    <location>
        <begin position="38"/>
        <end position="59"/>
    </location>
</feature>
<evidence type="ECO:0000256" key="1">
    <source>
        <dbReference type="SAM" id="MobiDB-lite"/>
    </source>
</evidence>
<gene>
    <name evidence="2" type="ORF">ACJRO7_027624</name>
</gene>
<reference evidence="2 3" key="1">
    <citation type="submission" date="2024-11" db="EMBL/GenBank/DDBJ databases">
        <title>Chromosome-level genome assembly of Eucalyptus globulus Labill. provides insights into its genome evolution.</title>
        <authorList>
            <person name="Li X."/>
        </authorList>
    </citation>
    <scope>NUCLEOTIDE SEQUENCE [LARGE SCALE GENOMIC DNA]</scope>
    <source>
        <strain evidence="2">CL2024</strain>
        <tissue evidence="2">Fresh tender leaves</tissue>
    </source>
</reference>
<keyword evidence="3" id="KW-1185">Reference proteome</keyword>
<dbReference type="AlphaFoldDB" id="A0ABD3JSM0"/>
<organism evidence="2 3">
    <name type="scientific">Eucalyptus globulus</name>
    <name type="common">Tasmanian blue gum</name>
    <dbReference type="NCBI Taxonomy" id="34317"/>
    <lineage>
        <taxon>Eukaryota</taxon>
        <taxon>Viridiplantae</taxon>
        <taxon>Streptophyta</taxon>
        <taxon>Embryophyta</taxon>
        <taxon>Tracheophyta</taxon>
        <taxon>Spermatophyta</taxon>
        <taxon>Magnoliopsida</taxon>
        <taxon>eudicotyledons</taxon>
        <taxon>Gunneridae</taxon>
        <taxon>Pentapetalae</taxon>
        <taxon>rosids</taxon>
        <taxon>malvids</taxon>
        <taxon>Myrtales</taxon>
        <taxon>Myrtaceae</taxon>
        <taxon>Myrtoideae</taxon>
        <taxon>Eucalypteae</taxon>
        <taxon>Eucalyptus</taxon>
    </lineage>
</organism>
<dbReference type="Proteomes" id="UP001634007">
    <property type="component" value="Unassembled WGS sequence"/>
</dbReference>
<sequence length="96" mass="10811">MRQGKTQMQEQQVNAGLRIRVHELRDNMRPRLGGEMSSCRREVLSTGGEDSRTRGKEKQPWPSASNAQLSSATESETEEVSISRQNGEQRGAEEHD</sequence>
<name>A0ABD3JSM0_EUCGL</name>
<evidence type="ECO:0000313" key="3">
    <source>
        <dbReference type="Proteomes" id="UP001634007"/>
    </source>
</evidence>
<comment type="caution">
    <text evidence="2">The sequence shown here is derived from an EMBL/GenBank/DDBJ whole genome shotgun (WGS) entry which is preliminary data.</text>
</comment>
<proteinExistence type="predicted"/>